<evidence type="ECO:0000313" key="4">
    <source>
        <dbReference type="Proteomes" id="UP000554286"/>
    </source>
</evidence>
<comment type="caution">
    <text evidence="3">The sequence shown here is derived from an EMBL/GenBank/DDBJ whole genome shotgun (WGS) entry which is preliminary data.</text>
</comment>
<dbReference type="Proteomes" id="UP000554286">
    <property type="component" value="Unassembled WGS sequence"/>
</dbReference>
<proteinExistence type="predicted"/>
<keyword evidence="3" id="KW-0238">DNA-binding</keyword>
<sequence length="138" mass="14791">MTPKAFKQWRKGVMRMSQKEAAEALGLKRRVVQYYEKGERDGEPLEIPKAVRLACFALTQGVTDYQGLDVQDPAIGAKTTTPDPATETTPPAGSGGKAKSKKRRAPRNRKHATPGAVATADAEDGDQDAVGQIEKVGA</sequence>
<feature type="compositionally biased region" description="Basic residues" evidence="1">
    <location>
        <begin position="98"/>
        <end position="112"/>
    </location>
</feature>
<dbReference type="Gene3D" id="1.10.260.40">
    <property type="entry name" value="lambda repressor-like DNA-binding domains"/>
    <property type="match status" value="1"/>
</dbReference>
<name>A0A7W6RFV8_9PROT</name>
<accession>A0A7W6RFV8</accession>
<dbReference type="AlphaFoldDB" id="A0A7W6RFV8"/>
<dbReference type="Pfam" id="PF01381">
    <property type="entry name" value="HTH_3"/>
    <property type="match status" value="1"/>
</dbReference>
<dbReference type="InterPro" id="IPR010982">
    <property type="entry name" value="Lambda_DNA-bd_dom_sf"/>
</dbReference>
<keyword evidence="4" id="KW-1185">Reference proteome</keyword>
<evidence type="ECO:0000313" key="3">
    <source>
        <dbReference type="EMBL" id="MBB4267269.1"/>
    </source>
</evidence>
<dbReference type="CDD" id="cd00093">
    <property type="entry name" value="HTH_XRE"/>
    <property type="match status" value="1"/>
</dbReference>
<evidence type="ECO:0000256" key="1">
    <source>
        <dbReference type="SAM" id="MobiDB-lite"/>
    </source>
</evidence>
<reference evidence="3 4" key="1">
    <citation type="submission" date="2020-08" db="EMBL/GenBank/DDBJ databases">
        <title>Genome sequencing of Purple Non-Sulfur Bacteria from various extreme environments.</title>
        <authorList>
            <person name="Mayer M."/>
        </authorList>
    </citation>
    <scope>NUCLEOTIDE SEQUENCE [LARGE SCALE GENOMIC DNA]</scope>
    <source>
        <strain evidence="3 4">JA131</strain>
    </source>
</reference>
<evidence type="ECO:0000259" key="2">
    <source>
        <dbReference type="PROSITE" id="PS50943"/>
    </source>
</evidence>
<dbReference type="RefSeq" id="WP_221238490.1">
    <property type="nucleotide sequence ID" value="NZ_JACIGK010000024.1"/>
</dbReference>
<dbReference type="SUPFAM" id="SSF47413">
    <property type="entry name" value="lambda repressor-like DNA-binding domains"/>
    <property type="match status" value="1"/>
</dbReference>
<organism evidence="3 4">
    <name type="scientific">Roseospira visakhapatnamensis</name>
    <dbReference type="NCBI Taxonomy" id="390880"/>
    <lineage>
        <taxon>Bacteria</taxon>
        <taxon>Pseudomonadati</taxon>
        <taxon>Pseudomonadota</taxon>
        <taxon>Alphaproteobacteria</taxon>
        <taxon>Rhodospirillales</taxon>
        <taxon>Rhodospirillaceae</taxon>
        <taxon>Roseospira</taxon>
    </lineage>
</organism>
<dbReference type="GO" id="GO:0003677">
    <property type="term" value="F:DNA binding"/>
    <property type="evidence" value="ECO:0007669"/>
    <property type="project" value="UniProtKB-KW"/>
</dbReference>
<feature type="domain" description="HTH cro/C1-type" evidence="2">
    <location>
        <begin position="16"/>
        <end position="40"/>
    </location>
</feature>
<feature type="region of interest" description="Disordered" evidence="1">
    <location>
        <begin position="73"/>
        <end position="138"/>
    </location>
</feature>
<dbReference type="PROSITE" id="PS50943">
    <property type="entry name" value="HTH_CROC1"/>
    <property type="match status" value="1"/>
</dbReference>
<protein>
    <submittedName>
        <fullName evidence="3">DNA-binding XRE family transcriptional regulator</fullName>
    </submittedName>
</protein>
<feature type="compositionally biased region" description="Low complexity" evidence="1">
    <location>
        <begin position="79"/>
        <end position="92"/>
    </location>
</feature>
<gene>
    <name evidence="3" type="ORF">GGD89_002910</name>
</gene>
<dbReference type="EMBL" id="JACIGK010000024">
    <property type="protein sequence ID" value="MBB4267269.1"/>
    <property type="molecule type" value="Genomic_DNA"/>
</dbReference>
<dbReference type="InterPro" id="IPR001387">
    <property type="entry name" value="Cro/C1-type_HTH"/>
</dbReference>